<evidence type="ECO:0000313" key="4">
    <source>
        <dbReference type="Proteomes" id="UP000622475"/>
    </source>
</evidence>
<feature type="signal peptide" evidence="1">
    <location>
        <begin position="1"/>
        <end position="17"/>
    </location>
</feature>
<protein>
    <submittedName>
        <fullName evidence="3">VOC family protein</fullName>
    </submittedName>
</protein>
<evidence type="ECO:0000256" key="1">
    <source>
        <dbReference type="SAM" id="SignalP"/>
    </source>
</evidence>
<reference evidence="3" key="1">
    <citation type="submission" date="2020-10" db="EMBL/GenBank/DDBJ databases">
        <title>Mucilaginibacter mali sp. nov., isolated from rhizosphere soil of apple orchard.</title>
        <authorList>
            <person name="Lee J.-S."/>
            <person name="Kim H.S."/>
            <person name="Kim J.-S."/>
        </authorList>
    </citation>
    <scope>NUCLEOTIDE SEQUENCE</scope>
    <source>
        <strain evidence="3">KCTC 22746</strain>
    </source>
</reference>
<dbReference type="Proteomes" id="UP000622475">
    <property type="component" value="Unassembled WGS sequence"/>
</dbReference>
<dbReference type="PANTHER" id="PTHR21366">
    <property type="entry name" value="GLYOXALASE FAMILY PROTEIN"/>
    <property type="match status" value="1"/>
</dbReference>
<keyword evidence="4" id="KW-1185">Reference proteome</keyword>
<dbReference type="InterPro" id="IPR050383">
    <property type="entry name" value="GlyoxalaseI/FosfomycinResist"/>
</dbReference>
<organism evidence="3 4">
    <name type="scientific">Mucilaginibacter myungsuensis</name>
    <dbReference type="NCBI Taxonomy" id="649104"/>
    <lineage>
        <taxon>Bacteria</taxon>
        <taxon>Pseudomonadati</taxon>
        <taxon>Bacteroidota</taxon>
        <taxon>Sphingobacteriia</taxon>
        <taxon>Sphingobacteriales</taxon>
        <taxon>Sphingobacteriaceae</taxon>
        <taxon>Mucilaginibacter</taxon>
    </lineage>
</organism>
<evidence type="ECO:0000313" key="3">
    <source>
        <dbReference type="EMBL" id="MBE9661355.1"/>
    </source>
</evidence>
<evidence type="ECO:0000259" key="2">
    <source>
        <dbReference type="PROSITE" id="PS51819"/>
    </source>
</evidence>
<dbReference type="InterPro" id="IPR029068">
    <property type="entry name" value="Glyas_Bleomycin-R_OHBP_Dase"/>
</dbReference>
<gene>
    <name evidence="3" type="ORF">IRJ16_05625</name>
</gene>
<dbReference type="Pfam" id="PF00903">
    <property type="entry name" value="Glyoxalase"/>
    <property type="match status" value="1"/>
</dbReference>
<dbReference type="Gene3D" id="3.10.180.10">
    <property type="entry name" value="2,3-Dihydroxybiphenyl 1,2-Dioxygenase, domain 1"/>
    <property type="match status" value="1"/>
</dbReference>
<comment type="caution">
    <text evidence="3">The sequence shown here is derived from an EMBL/GenBank/DDBJ whole genome shotgun (WGS) entry which is preliminary data.</text>
</comment>
<proteinExistence type="predicted"/>
<dbReference type="PANTHER" id="PTHR21366:SF22">
    <property type="entry name" value="VOC DOMAIN-CONTAINING PROTEIN"/>
    <property type="match status" value="1"/>
</dbReference>
<dbReference type="EMBL" id="JADFFL010000002">
    <property type="protein sequence ID" value="MBE9661355.1"/>
    <property type="molecule type" value="Genomic_DNA"/>
</dbReference>
<feature type="domain" description="VOC" evidence="2">
    <location>
        <begin position="30"/>
        <end position="151"/>
    </location>
</feature>
<dbReference type="PROSITE" id="PS51819">
    <property type="entry name" value="VOC"/>
    <property type="match status" value="1"/>
</dbReference>
<keyword evidence="1" id="KW-0732">Signal</keyword>
<dbReference type="RefSeq" id="WP_194110547.1">
    <property type="nucleotide sequence ID" value="NZ_JADFFL010000002.1"/>
</dbReference>
<accession>A0A929PWH0</accession>
<sequence length="152" mass="17159">MKLLYTLLLTFIMTASAQTTMAQNNTPRPKLNHLAILTTDLKKSTDFYQNIIGLEIAEEPFKDGRHTWFSLGGGAHLHIIQELDSKDNHRKNNHLCFAVPSVEAFAKKLNEAKIKFENVPGVVGAITTRTDGVKQIYFQDPDGYWIEINDAK</sequence>
<dbReference type="SUPFAM" id="SSF54593">
    <property type="entry name" value="Glyoxalase/Bleomycin resistance protein/Dihydroxybiphenyl dioxygenase"/>
    <property type="match status" value="1"/>
</dbReference>
<dbReference type="InterPro" id="IPR037523">
    <property type="entry name" value="VOC_core"/>
</dbReference>
<dbReference type="AlphaFoldDB" id="A0A929PWH0"/>
<name>A0A929PWH0_9SPHI</name>
<dbReference type="InterPro" id="IPR004360">
    <property type="entry name" value="Glyas_Fos-R_dOase_dom"/>
</dbReference>
<feature type="chain" id="PRO_5037968721" evidence="1">
    <location>
        <begin position="18"/>
        <end position="152"/>
    </location>
</feature>